<keyword evidence="4" id="KW-1185">Reference proteome</keyword>
<dbReference type="PANTHER" id="PTHR33777:SF1">
    <property type="entry name" value="UPF0045 PROTEIN ECM15"/>
    <property type="match status" value="1"/>
</dbReference>
<dbReference type="STRING" id="1168289.GCA_000259075_03884"/>
<dbReference type="SUPFAM" id="SSF89957">
    <property type="entry name" value="MTH1187/YkoF-like"/>
    <property type="match status" value="1"/>
</dbReference>
<evidence type="ECO:0000256" key="1">
    <source>
        <dbReference type="ARBA" id="ARBA00010272"/>
    </source>
</evidence>
<organism evidence="3 4">
    <name type="scientific">Marinilabilia salmonicolor</name>
    <dbReference type="NCBI Taxonomy" id="989"/>
    <lineage>
        <taxon>Bacteria</taxon>
        <taxon>Pseudomonadati</taxon>
        <taxon>Bacteroidota</taxon>
        <taxon>Bacteroidia</taxon>
        <taxon>Marinilabiliales</taxon>
        <taxon>Marinilabiliaceae</taxon>
        <taxon>Marinilabilia</taxon>
    </lineage>
</organism>
<evidence type="ECO:0000259" key="2">
    <source>
        <dbReference type="Pfam" id="PF01910"/>
    </source>
</evidence>
<comment type="similarity">
    <text evidence="1">Belongs to the UPF0045 family.</text>
</comment>
<dbReference type="Proteomes" id="UP000252733">
    <property type="component" value="Unassembled WGS sequence"/>
</dbReference>
<gene>
    <name evidence="3" type="ORF">DFO77_106126</name>
</gene>
<dbReference type="AlphaFoldDB" id="A0A2T0XLG3"/>
<dbReference type="InterPro" id="IPR051614">
    <property type="entry name" value="UPF0045_domain"/>
</dbReference>
<accession>A0A2T0XLG3</accession>
<dbReference type="OrthoDB" id="5886358at2"/>
<dbReference type="NCBIfam" id="TIGR00106">
    <property type="entry name" value="MTH1187 family thiamine-binding protein"/>
    <property type="match status" value="1"/>
</dbReference>
<reference evidence="3 4" key="1">
    <citation type="submission" date="2018-07" db="EMBL/GenBank/DDBJ databases">
        <title>Freshwater and sediment microbial communities from various areas in North America, analyzing microbe dynamics in response to fracking.</title>
        <authorList>
            <person name="Lamendella R."/>
        </authorList>
    </citation>
    <scope>NUCLEOTIDE SEQUENCE [LARGE SCALE GENOMIC DNA]</scope>
    <source>
        <strain evidence="3 4">160A</strain>
    </source>
</reference>
<feature type="domain" description="Thiamine-binding protein" evidence="2">
    <location>
        <begin position="6"/>
        <end position="95"/>
    </location>
</feature>
<dbReference type="InterPro" id="IPR029756">
    <property type="entry name" value="MTH1187/YkoF-like"/>
</dbReference>
<protein>
    <submittedName>
        <fullName evidence="3">Uncharacterized protein (TIGR00106 family)</fullName>
    </submittedName>
</protein>
<dbReference type="Pfam" id="PF01910">
    <property type="entry name" value="Thiamine_BP"/>
    <property type="match status" value="1"/>
</dbReference>
<dbReference type="EMBL" id="QPIZ01000006">
    <property type="protein sequence ID" value="RCW37432.1"/>
    <property type="molecule type" value="Genomic_DNA"/>
</dbReference>
<proteinExistence type="inferred from homology"/>
<comment type="caution">
    <text evidence="3">The sequence shown here is derived from an EMBL/GenBank/DDBJ whole genome shotgun (WGS) entry which is preliminary data.</text>
</comment>
<dbReference type="GO" id="GO:0005829">
    <property type="term" value="C:cytosol"/>
    <property type="evidence" value="ECO:0007669"/>
    <property type="project" value="TreeGrafter"/>
</dbReference>
<evidence type="ECO:0000313" key="3">
    <source>
        <dbReference type="EMBL" id="RCW37432.1"/>
    </source>
</evidence>
<name>A0A2T0XLG3_9BACT</name>
<dbReference type="PANTHER" id="PTHR33777">
    <property type="entry name" value="UPF0045 PROTEIN ECM15"/>
    <property type="match status" value="1"/>
</dbReference>
<dbReference type="InterPro" id="IPR002767">
    <property type="entry name" value="Thiamine_BP"/>
</dbReference>
<dbReference type="Gene3D" id="3.30.70.930">
    <property type="match status" value="1"/>
</dbReference>
<sequence>MSVLLNFAMFPTDKGASVSEYVSKVIDFLHRSGVHYKLNPMGTSIETETMEEALRVVNDAYEILEPHADRIYTTINIDARKGPVGRMSAKIDAIEAKIGKVRK</sequence>
<evidence type="ECO:0000313" key="4">
    <source>
        <dbReference type="Proteomes" id="UP000252733"/>
    </source>
</evidence>
<dbReference type="RefSeq" id="WP_106153135.1">
    <property type="nucleotide sequence ID" value="NZ_PVTS01000008.1"/>
</dbReference>